<comment type="caution">
    <text evidence="4">The sequence shown here is derived from an EMBL/GenBank/DDBJ whole genome shotgun (WGS) entry which is preliminary data.</text>
</comment>
<evidence type="ECO:0000313" key="4">
    <source>
        <dbReference type="EMBL" id="PUU77772.1"/>
    </source>
</evidence>
<evidence type="ECO:0000256" key="2">
    <source>
        <dbReference type="ARBA" id="ARBA00023043"/>
    </source>
</evidence>
<protein>
    <submittedName>
        <fullName evidence="4">Ankyrin repeat-containing domain protein</fullName>
    </submittedName>
</protein>
<dbReference type="InterPro" id="IPR036770">
    <property type="entry name" value="Ankyrin_rpt-contain_sf"/>
</dbReference>
<evidence type="ECO:0000256" key="1">
    <source>
        <dbReference type="ARBA" id="ARBA00022737"/>
    </source>
</evidence>
<dbReference type="PROSITE" id="PS50297">
    <property type="entry name" value="ANK_REP_REGION"/>
    <property type="match status" value="1"/>
</dbReference>
<evidence type="ECO:0000313" key="5">
    <source>
        <dbReference type="Proteomes" id="UP000244722"/>
    </source>
</evidence>
<dbReference type="STRING" id="42251.A0A2T6ZQL3"/>
<feature type="repeat" description="ANK" evidence="3">
    <location>
        <begin position="63"/>
        <end position="83"/>
    </location>
</feature>
<organism evidence="4 5">
    <name type="scientific">Tuber borchii</name>
    <name type="common">White truffle</name>
    <dbReference type="NCBI Taxonomy" id="42251"/>
    <lineage>
        <taxon>Eukaryota</taxon>
        <taxon>Fungi</taxon>
        <taxon>Dikarya</taxon>
        <taxon>Ascomycota</taxon>
        <taxon>Pezizomycotina</taxon>
        <taxon>Pezizomycetes</taxon>
        <taxon>Pezizales</taxon>
        <taxon>Tuberaceae</taxon>
        <taxon>Tuber</taxon>
    </lineage>
</organism>
<proteinExistence type="predicted"/>
<gene>
    <name evidence="4" type="ORF">B9Z19DRAFT_930029</name>
</gene>
<dbReference type="PANTHER" id="PTHR24198">
    <property type="entry name" value="ANKYRIN REPEAT AND PROTEIN KINASE DOMAIN-CONTAINING PROTEIN"/>
    <property type="match status" value="1"/>
</dbReference>
<keyword evidence="5" id="KW-1185">Reference proteome</keyword>
<feature type="non-terminal residue" evidence="4">
    <location>
        <position position="1"/>
    </location>
</feature>
<dbReference type="PROSITE" id="PS50088">
    <property type="entry name" value="ANK_REPEAT"/>
    <property type="match status" value="1"/>
</dbReference>
<dbReference type="Gene3D" id="1.25.40.20">
    <property type="entry name" value="Ankyrin repeat-containing domain"/>
    <property type="match status" value="1"/>
</dbReference>
<dbReference type="OrthoDB" id="341259at2759"/>
<dbReference type="SUPFAM" id="SSF48403">
    <property type="entry name" value="Ankyrin repeat"/>
    <property type="match status" value="1"/>
</dbReference>
<dbReference type="InterPro" id="IPR002110">
    <property type="entry name" value="Ankyrin_rpt"/>
</dbReference>
<dbReference type="EMBL" id="NESQ01000141">
    <property type="protein sequence ID" value="PUU77772.1"/>
    <property type="molecule type" value="Genomic_DNA"/>
</dbReference>
<evidence type="ECO:0000256" key="3">
    <source>
        <dbReference type="PROSITE-ProRule" id="PRU00023"/>
    </source>
</evidence>
<accession>A0A2T6ZQL3</accession>
<dbReference type="Proteomes" id="UP000244722">
    <property type="component" value="Unassembled WGS sequence"/>
</dbReference>
<keyword evidence="1" id="KW-0677">Repeat</keyword>
<name>A0A2T6ZQL3_TUBBO</name>
<dbReference type="PANTHER" id="PTHR24198:SF165">
    <property type="entry name" value="ANKYRIN REPEAT-CONTAINING PROTEIN-RELATED"/>
    <property type="match status" value="1"/>
</dbReference>
<sequence>AARDGYESIVKILLDDPRVDVNAANPDGDECTPLHLAVSYAQDGVLKLLLADERVEAESKDKGGKTPLDLAVERGHEVCVKLL</sequence>
<keyword evidence="2 3" id="KW-0040">ANK repeat</keyword>
<feature type="non-terminal residue" evidence="4">
    <location>
        <position position="83"/>
    </location>
</feature>
<reference evidence="4 5" key="1">
    <citation type="submission" date="2017-04" db="EMBL/GenBank/DDBJ databases">
        <title>Draft genome sequence of Tuber borchii Vittad., a whitish edible truffle.</title>
        <authorList>
            <consortium name="DOE Joint Genome Institute"/>
            <person name="Murat C."/>
            <person name="Kuo A."/>
            <person name="Barry K.W."/>
            <person name="Clum A."/>
            <person name="Dockter R.B."/>
            <person name="Fauchery L."/>
            <person name="Iotti M."/>
            <person name="Kohler A."/>
            <person name="Labutti K."/>
            <person name="Lindquist E.A."/>
            <person name="Lipzen A."/>
            <person name="Ohm R.A."/>
            <person name="Wang M."/>
            <person name="Grigoriev I.V."/>
            <person name="Zambonelli A."/>
            <person name="Martin F.M."/>
        </authorList>
    </citation>
    <scope>NUCLEOTIDE SEQUENCE [LARGE SCALE GENOMIC DNA]</scope>
    <source>
        <strain evidence="4 5">Tbo3840</strain>
    </source>
</reference>
<dbReference type="Pfam" id="PF12796">
    <property type="entry name" value="Ank_2"/>
    <property type="match status" value="1"/>
</dbReference>
<dbReference type="AlphaFoldDB" id="A0A2T6ZQL3"/>